<reference evidence="4" key="1">
    <citation type="submission" date="2017-09" db="EMBL/GenBank/DDBJ databases">
        <title>Depth-based differentiation of microbial function through sediment-hosted aquifers and enrichment of novel symbionts in the deep terrestrial subsurface.</title>
        <authorList>
            <person name="Probst A.J."/>
            <person name="Ladd B."/>
            <person name="Jarett J.K."/>
            <person name="Geller-Mcgrath D.E."/>
            <person name="Sieber C.M.K."/>
            <person name="Emerson J.B."/>
            <person name="Anantharaman K."/>
            <person name="Thomas B.C."/>
            <person name="Malmstrom R."/>
            <person name="Stieglmeier M."/>
            <person name="Klingl A."/>
            <person name="Woyke T."/>
            <person name="Ryan C.M."/>
            <person name="Banfield J.F."/>
        </authorList>
    </citation>
    <scope>NUCLEOTIDE SEQUENCE [LARGE SCALE GENOMIC DNA]</scope>
</reference>
<dbReference type="Proteomes" id="UP000229385">
    <property type="component" value="Unassembled WGS sequence"/>
</dbReference>
<dbReference type="InterPro" id="IPR043728">
    <property type="entry name" value="DUF5671"/>
</dbReference>
<organism evidence="3 4">
    <name type="scientific">Candidatus Uhrbacteria bacterium CG_4_9_14_3_um_filter_50_9</name>
    <dbReference type="NCBI Taxonomy" id="1975035"/>
    <lineage>
        <taxon>Bacteria</taxon>
        <taxon>Candidatus Uhriibacteriota</taxon>
    </lineage>
</organism>
<protein>
    <recommendedName>
        <fullName evidence="2">DUF5671 domain-containing protein</fullName>
    </recommendedName>
</protein>
<feature type="transmembrane region" description="Helical" evidence="1">
    <location>
        <begin position="143"/>
        <end position="166"/>
    </location>
</feature>
<evidence type="ECO:0000313" key="4">
    <source>
        <dbReference type="Proteomes" id="UP000229385"/>
    </source>
</evidence>
<keyword evidence="1" id="KW-1133">Transmembrane helix</keyword>
<feature type="domain" description="DUF5671" evidence="2">
    <location>
        <begin position="3"/>
        <end position="127"/>
    </location>
</feature>
<accession>A0A2M7XER7</accession>
<dbReference type="EMBL" id="PFWU01000006">
    <property type="protein sequence ID" value="PJA46216.1"/>
    <property type="molecule type" value="Genomic_DNA"/>
</dbReference>
<proteinExistence type="predicted"/>
<comment type="caution">
    <text evidence="3">The sequence shown here is derived from an EMBL/GenBank/DDBJ whole genome shotgun (WGS) entry which is preliminary data.</text>
</comment>
<evidence type="ECO:0000256" key="1">
    <source>
        <dbReference type="SAM" id="Phobius"/>
    </source>
</evidence>
<feature type="transmembrane region" description="Helical" evidence="1">
    <location>
        <begin position="78"/>
        <end position="99"/>
    </location>
</feature>
<name>A0A2M7XER7_9BACT</name>
<sequence>MIIMLYVGVIFFITLLWQYINVQFPDPLEFYYSGATDLMRSAISTLLVVWPVFLLISWSINRDLSLDHVKEYLWVRKWLLYLTLFVASITIIVDLISLTNSFLGGEITTRFVLKVLVILIVAVAVLWFYLWELKRNVEKKTHIHRYGAILSSVMIVGWIIAGFFIVGTPAEQREIRFDEQRVSDLQWIQSEVISYWVQKDVLPENLEALTSNITGFVAPTDPLTQESYTYTVTSELEFELCANFTTDSEETSVARGGVQIERAYPVGYGGVQDNWSHTEGTVCFARTIDPDLYKQDRSYELNN</sequence>
<keyword evidence="1" id="KW-0812">Transmembrane</keyword>
<feature type="transmembrane region" description="Helical" evidence="1">
    <location>
        <begin position="111"/>
        <end position="131"/>
    </location>
</feature>
<keyword evidence="1" id="KW-0472">Membrane</keyword>
<evidence type="ECO:0000313" key="3">
    <source>
        <dbReference type="EMBL" id="PJA46216.1"/>
    </source>
</evidence>
<feature type="transmembrane region" description="Helical" evidence="1">
    <location>
        <begin position="38"/>
        <end position="58"/>
    </location>
</feature>
<gene>
    <name evidence="3" type="ORF">CO174_00545</name>
</gene>
<evidence type="ECO:0000259" key="2">
    <source>
        <dbReference type="Pfam" id="PF18920"/>
    </source>
</evidence>
<dbReference type="Pfam" id="PF18920">
    <property type="entry name" value="DUF5671"/>
    <property type="match status" value="1"/>
</dbReference>
<dbReference type="AlphaFoldDB" id="A0A2M7XER7"/>